<evidence type="ECO:0000313" key="3">
    <source>
        <dbReference type="Proteomes" id="UP001066276"/>
    </source>
</evidence>
<dbReference type="EMBL" id="JANPWB010000003">
    <property type="protein sequence ID" value="KAJ1197512.1"/>
    <property type="molecule type" value="Genomic_DNA"/>
</dbReference>
<evidence type="ECO:0000256" key="1">
    <source>
        <dbReference type="SAM" id="MobiDB-lite"/>
    </source>
</evidence>
<organism evidence="2 3">
    <name type="scientific">Pleurodeles waltl</name>
    <name type="common">Iberian ribbed newt</name>
    <dbReference type="NCBI Taxonomy" id="8319"/>
    <lineage>
        <taxon>Eukaryota</taxon>
        <taxon>Metazoa</taxon>
        <taxon>Chordata</taxon>
        <taxon>Craniata</taxon>
        <taxon>Vertebrata</taxon>
        <taxon>Euteleostomi</taxon>
        <taxon>Amphibia</taxon>
        <taxon>Batrachia</taxon>
        <taxon>Caudata</taxon>
        <taxon>Salamandroidea</taxon>
        <taxon>Salamandridae</taxon>
        <taxon>Pleurodelinae</taxon>
        <taxon>Pleurodeles</taxon>
    </lineage>
</organism>
<feature type="region of interest" description="Disordered" evidence="1">
    <location>
        <begin position="1"/>
        <end position="89"/>
    </location>
</feature>
<protein>
    <submittedName>
        <fullName evidence="2">Uncharacterized protein</fullName>
    </submittedName>
</protein>
<evidence type="ECO:0000313" key="2">
    <source>
        <dbReference type="EMBL" id="KAJ1197512.1"/>
    </source>
</evidence>
<sequence>MTSSRAHARQLPSSVSRDVSGNALSQERKGARLRPRLPATLLGRKTSNQMTCPPGFPFPSRARVTRGHSPSQPRGELSARGPLSPLLPR</sequence>
<dbReference type="Proteomes" id="UP001066276">
    <property type="component" value="Chromosome 2_1"/>
</dbReference>
<feature type="compositionally biased region" description="Polar residues" evidence="1">
    <location>
        <begin position="1"/>
        <end position="25"/>
    </location>
</feature>
<keyword evidence="3" id="KW-1185">Reference proteome</keyword>
<dbReference type="AlphaFoldDB" id="A0AAV7V810"/>
<reference evidence="2" key="1">
    <citation type="journal article" date="2022" name="bioRxiv">
        <title>Sequencing and chromosome-scale assembly of the giantPleurodeles waltlgenome.</title>
        <authorList>
            <person name="Brown T."/>
            <person name="Elewa A."/>
            <person name="Iarovenko S."/>
            <person name="Subramanian E."/>
            <person name="Araus A.J."/>
            <person name="Petzold A."/>
            <person name="Susuki M."/>
            <person name="Suzuki K.-i.T."/>
            <person name="Hayashi T."/>
            <person name="Toyoda A."/>
            <person name="Oliveira C."/>
            <person name="Osipova E."/>
            <person name="Leigh N.D."/>
            <person name="Simon A."/>
            <person name="Yun M.H."/>
        </authorList>
    </citation>
    <scope>NUCLEOTIDE SEQUENCE</scope>
    <source>
        <strain evidence="2">20211129_DDA</strain>
        <tissue evidence="2">Liver</tissue>
    </source>
</reference>
<comment type="caution">
    <text evidence="2">The sequence shown here is derived from an EMBL/GenBank/DDBJ whole genome shotgun (WGS) entry which is preliminary data.</text>
</comment>
<gene>
    <name evidence="2" type="ORF">NDU88_001369</name>
</gene>
<name>A0AAV7V810_PLEWA</name>
<accession>A0AAV7V810</accession>
<proteinExistence type="predicted"/>